<feature type="region of interest" description="Disordered" evidence="1">
    <location>
        <begin position="1"/>
        <end position="20"/>
    </location>
</feature>
<reference evidence="3" key="1">
    <citation type="submission" date="2021-01" db="EMBL/GenBank/DDBJ databases">
        <title>Adiantum capillus-veneris genome.</title>
        <authorList>
            <person name="Fang Y."/>
            <person name="Liao Q."/>
        </authorList>
    </citation>
    <scope>NUCLEOTIDE SEQUENCE</scope>
    <source>
        <strain evidence="3">H3</strain>
        <tissue evidence="3">Leaf</tissue>
    </source>
</reference>
<keyword evidence="2" id="KW-0472">Membrane</keyword>
<evidence type="ECO:0000313" key="3">
    <source>
        <dbReference type="EMBL" id="KAI5068339.1"/>
    </source>
</evidence>
<keyword evidence="2" id="KW-1133">Transmembrane helix</keyword>
<feature type="compositionally biased region" description="Pro residues" evidence="1">
    <location>
        <begin position="90"/>
        <end position="99"/>
    </location>
</feature>
<evidence type="ECO:0000313" key="4">
    <source>
        <dbReference type="Proteomes" id="UP000886520"/>
    </source>
</evidence>
<name>A0A9D4UIY0_ADICA</name>
<feature type="transmembrane region" description="Helical" evidence="2">
    <location>
        <begin position="27"/>
        <end position="46"/>
    </location>
</feature>
<keyword evidence="2" id="KW-0812">Transmembrane</keyword>
<keyword evidence="4" id="KW-1185">Reference proteome</keyword>
<evidence type="ECO:0000256" key="2">
    <source>
        <dbReference type="SAM" id="Phobius"/>
    </source>
</evidence>
<comment type="caution">
    <text evidence="3">The sequence shown here is derived from an EMBL/GenBank/DDBJ whole genome shotgun (WGS) entry which is preliminary data.</text>
</comment>
<evidence type="ECO:0000256" key="1">
    <source>
        <dbReference type="SAM" id="MobiDB-lite"/>
    </source>
</evidence>
<organism evidence="3 4">
    <name type="scientific">Adiantum capillus-veneris</name>
    <name type="common">Maidenhair fern</name>
    <dbReference type="NCBI Taxonomy" id="13818"/>
    <lineage>
        <taxon>Eukaryota</taxon>
        <taxon>Viridiplantae</taxon>
        <taxon>Streptophyta</taxon>
        <taxon>Embryophyta</taxon>
        <taxon>Tracheophyta</taxon>
        <taxon>Polypodiopsida</taxon>
        <taxon>Polypodiidae</taxon>
        <taxon>Polypodiales</taxon>
        <taxon>Pteridineae</taxon>
        <taxon>Pteridaceae</taxon>
        <taxon>Vittarioideae</taxon>
        <taxon>Adiantum</taxon>
    </lineage>
</organism>
<proteinExistence type="predicted"/>
<gene>
    <name evidence="3" type="ORF">GOP47_0016684</name>
</gene>
<dbReference type="EMBL" id="JABFUD020000016">
    <property type="protein sequence ID" value="KAI5068339.1"/>
    <property type="molecule type" value="Genomic_DNA"/>
</dbReference>
<feature type="region of interest" description="Disordered" evidence="1">
    <location>
        <begin position="54"/>
        <end position="99"/>
    </location>
</feature>
<protein>
    <submittedName>
        <fullName evidence="3">Uncharacterized protein</fullName>
    </submittedName>
</protein>
<dbReference type="Proteomes" id="UP000886520">
    <property type="component" value="Chromosome 16"/>
</dbReference>
<dbReference type="AlphaFoldDB" id="A0A9D4UIY0"/>
<accession>A0A9D4UIY0</accession>
<sequence length="99" mass="10688">MTRGALHGGDMANTRRSDEHYTEEIRWRLKTIVLLVLMVVLVDMVLAGQRAMAGRAGPVGGDCCADDGAHGRRRPGSPPIEPFVLTEITLPPPPPPPQP</sequence>